<sequence>MKKLKYMLIGAALVFAGAVSAQEKKPDFEKQGDLIKGTFYYEDGSVRQEGTYKEGELHGEWISYNEEGKKTAVGQYNMGEKTGKWFFWTEDKLTEVDYRNSHIASVNSWKSDKNALTVN</sequence>
<accession>A0ABU3CCS6</accession>
<dbReference type="EMBL" id="JAVRHQ010000021">
    <property type="protein sequence ID" value="MDT0644135.1"/>
    <property type="molecule type" value="Genomic_DNA"/>
</dbReference>
<evidence type="ECO:0000313" key="2">
    <source>
        <dbReference type="EMBL" id="MDT0644135.1"/>
    </source>
</evidence>
<feature type="signal peptide" evidence="1">
    <location>
        <begin position="1"/>
        <end position="21"/>
    </location>
</feature>
<protein>
    <submittedName>
        <fullName evidence="2">Nicotinic acid mononucleotide adenyltransferase</fullName>
    </submittedName>
</protein>
<proteinExistence type="predicted"/>
<dbReference type="RefSeq" id="WP_311535752.1">
    <property type="nucleotide sequence ID" value="NZ_JAVRHQ010000021.1"/>
</dbReference>
<evidence type="ECO:0000256" key="1">
    <source>
        <dbReference type="SAM" id="SignalP"/>
    </source>
</evidence>
<dbReference type="SUPFAM" id="SSF82185">
    <property type="entry name" value="Histone H3 K4-specific methyltransferase SET7/9 N-terminal domain"/>
    <property type="match status" value="1"/>
</dbReference>
<evidence type="ECO:0000313" key="3">
    <source>
        <dbReference type="Proteomes" id="UP001262889"/>
    </source>
</evidence>
<feature type="chain" id="PRO_5047415375" evidence="1">
    <location>
        <begin position="22"/>
        <end position="119"/>
    </location>
</feature>
<reference evidence="2 3" key="1">
    <citation type="submission" date="2023-09" db="EMBL/GenBank/DDBJ databases">
        <authorList>
            <person name="Rey-Velasco X."/>
        </authorList>
    </citation>
    <scope>NUCLEOTIDE SEQUENCE [LARGE SCALE GENOMIC DNA]</scope>
    <source>
        <strain evidence="2 3">F363</strain>
    </source>
</reference>
<organism evidence="2 3">
    <name type="scientific">Autumnicola tepida</name>
    <dbReference type="NCBI Taxonomy" id="3075595"/>
    <lineage>
        <taxon>Bacteria</taxon>
        <taxon>Pseudomonadati</taxon>
        <taxon>Bacteroidota</taxon>
        <taxon>Flavobacteriia</taxon>
        <taxon>Flavobacteriales</taxon>
        <taxon>Flavobacteriaceae</taxon>
        <taxon>Autumnicola</taxon>
    </lineage>
</organism>
<gene>
    <name evidence="2" type="ORF">RM553_14960</name>
</gene>
<name>A0ABU3CCS6_9FLAO</name>
<dbReference type="Proteomes" id="UP001262889">
    <property type="component" value="Unassembled WGS sequence"/>
</dbReference>
<keyword evidence="3" id="KW-1185">Reference proteome</keyword>
<comment type="caution">
    <text evidence="2">The sequence shown here is derived from an EMBL/GenBank/DDBJ whole genome shotgun (WGS) entry which is preliminary data.</text>
</comment>
<dbReference type="Gene3D" id="2.20.110.10">
    <property type="entry name" value="Histone H3 K4-specific methyltransferase SET7/9 N-terminal domain"/>
    <property type="match status" value="1"/>
</dbReference>
<keyword evidence="1" id="KW-0732">Signal</keyword>